<dbReference type="EMBL" id="NIRN01000001">
    <property type="protein sequence ID" value="PHI06639.1"/>
    <property type="molecule type" value="Genomic_DNA"/>
</dbReference>
<dbReference type="Proteomes" id="UP000224182">
    <property type="component" value="Unassembled WGS sequence"/>
</dbReference>
<feature type="transmembrane region" description="Helical" evidence="1">
    <location>
        <begin position="64"/>
        <end position="81"/>
    </location>
</feature>
<keyword evidence="1" id="KW-0812">Transmembrane</keyword>
<reference evidence="2 3" key="1">
    <citation type="submission" date="2017-06" db="EMBL/GenBank/DDBJ databases">
        <title>Draft genome sequence of Fusobacterium nucleatum subsp. polymorphum KCOM 1271 (=ChDC F305).</title>
        <authorList>
            <person name="Kook J.-K."/>
            <person name="Park S.-N."/>
            <person name="Lim Y.K."/>
            <person name="Roh H."/>
        </authorList>
    </citation>
    <scope>NUCLEOTIDE SEQUENCE [LARGE SCALE GENOMIC DNA]</scope>
    <source>
        <strain evidence="3">KCOM 1271 (ChDC F305)</strain>
    </source>
</reference>
<evidence type="ECO:0000313" key="3">
    <source>
        <dbReference type="Proteomes" id="UP000224182"/>
    </source>
</evidence>
<feature type="transmembrane region" description="Helical" evidence="1">
    <location>
        <begin position="6"/>
        <end position="27"/>
    </location>
</feature>
<accession>A0A2C6AWY5</accession>
<proteinExistence type="predicted"/>
<feature type="transmembrane region" description="Helical" evidence="1">
    <location>
        <begin position="39"/>
        <end position="58"/>
    </location>
</feature>
<keyword evidence="1" id="KW-1133">Transmembrane helix</keyword>
<organism evidence="2 3">
    <name type="scientific">Fusobacterium nucleatum subsp. polymorphum</name>
    <name type="common">Fusobacterium polymorphum</name>
    <dbReference type="NCBI Taxonomy" id="76857"/>
    <lineage>
        <taxon>Bacteria</taxon>
        <taxon>Fusobacteriati</taxon>
        <taxon>Fusobacteriota</taxon>
        <taxon>Fusobacteriia</taxon>
        <taxon>Fusobacteriales</taxon>
        <taxon>Fusobacteriaceae</taxon>
        <taxon>Fusobacterium</taxon>
    </lineage>
</organism>
<sequence>MIKFKIIFTILIIFFTLLSLDSFYKIIFKVKFLSKKNIILIHYLTLIFVLHIQGAFKLKEINKENIYILVFSLFILIFIHIKNRFFDILGIFLLSGFLFQMIYWIYKLKYLK</sequence>
<protein>
    <submittedName>
        <fullName evidence="2">Uncharacterized protein</fullName>
    </submittedName>
</protein>
<evidence type="ECO:0000313" key="2">
    <source>
        <dbReference type="EMBL" id="PHI06639.1"/>
    </source>
</evidence>
<gene>
    <name evidence="2" type="ORF">CBG54_06115</name>
</gene>
<dbReference type="AlphaFoldDB" id="A0A2C6AWY5"/>
<comment type="caution">
    <text evidence="2">The sequence shown here is derived from an EMBL/GenBank/DDBJ whole genome shotgun (WGS) entry which is preliminary data.</text>
</comment>
<name>A0A2C6AWY5_FUSNP</name>
<evidence type="ECO:0000256" key="1">
    <source>
        <dbReference type="SAM" id="Phobius"/>
    </source>
</evidence>
<keyword evidence="1" id="KW-0472">Membrane</keyword>
<feature type="transmembrane region" description="Helical" evidence="1">
    <location>
        <begin position="88"/>
        <end position="106"/>
    </location>
</feature>